<proteinExistence type="predicted"/>
<reference evidence="1" key="2">
    <citation type="journal article" date="2015" name="Fish Shellfish Immunol.">
        <title>Early steps in the European eel (Anguilla anguilla)-Vibrio vulnificus interaction in the gills: Role of the RtxA13 toxin.</title>
        <authorList>
            <person name="Callol A."/>
            <person name="Pajuelo D."/>
            <person name="Ebbesson L."/>
            <person name="Teles M."/>
            <person name="MacKenzie S."/>
            <person name="Amaro C."/>
        </authorList>
    </citation>
    <scope>NUCLEOTIDE SEQUENCE</scope>
</reference>
<dbReference type="AlphaFoldDB" id="A0A0E9PL42"/>
<sequence length="17" mass="1944">MVATVMGYHIWTSMVSM</sequence>
<accession>A0A0E9PL42</accession>
<name>A0A0E9PL42_ANGAN</name>
<reference evidence="1" key="1">
    <citation type="submission" date="2014-11" db="EMBL/GenBank/DDBJ databases">
        <authorList>
            <person name="Amaro Gonzalez C."/>
        </authorList>
    </citation>
    <scope>NUCLEOTIDE SEQUENCE</scope>
</reference>
<evidence type="ECO:0000313" key="1">
    <source>
        <dbReference type="EMBL" id="JAH05341.1"/>
    </source>
</evidence>
<dbReference type="EMBL" id="GBXM01103236">
    <property type="protein sequence ID" value="JAH05341.1"/>
    <property type="molecule type" value="Transcribed_RNA"/>
</dbReference>
<protein>
    <submittedName>
        <fullName evidence="1">Uncharacterized protein</fullName>
    </submittedName>
</protein>
<organism evidence="1">
    <name type="scientific">Anguilla anguilla</name>
    <name type="common">European freshwater eel</name>
    <name type="synonym">Muraena anguilla</name>
    <dbReference type="NCBI Taxonomy" id="7936"/>
    <lineage>
        <taxon>Eukaryota</taxon>
        <taxon>Metazoa</taxon>
        <taxon>Chordata</taxon>
        <taxon>Craniata</taxon>
        <taxon>Vertebrata</taxon>
        <taxon>Euteleostomi</taxon>
        <taxon>Actinopterygii</taxon>
        <taxon>Neopterygii</taxon>
        <taxon>Teleostei</taxon>
        <taxon>Anguilliformes</taxon>
        <taxon>Anguillidae</taxon>
        <taxon>Anguilla</taxon>
    </lineage>
</organism>